<dbReference type="GO" id="GO:0006357">
    <property type="term" value="P:regulation of transcription by RNA polymerase II"/>
    <property type="evidence" value="ECO:0007669"/>
    <property type="project" value="TreeGrafter"/>
</dbReference>
<feature type="region of interest" description="Disordered" evidence="1">
    <location>
        <begin position="240"/>
        <end position="306"/>
    </location>
</feature>
<keyword evidence="3" id="KW-1185">Reference proteome</keyword>
<organism evidence="2">
    <name type="scientific">Absidia glauca</name>
    <name type="common">Pin mould</name>
    <dbReference type="NCBI Taxonomy" id="4829"/>
    <lineage>
        <taxon>Eukaryota</taxon>
        <taxon>Fungi</taxon>
        <taxon>Fungi incertae sedis</taxon>
        <taxon>Mucoromycota</taxon>
        <taxon>Mucoromycotina</taxon>
        <taxon>Mucoromycetes</taxon>
        <taxon>Mucorales</taxon>
        <taxon>Cunninghamellaceae</taxon>
        <taxon>Absidia</taxon>
    </lineage>
</organism>
<dbReference type="InParanoid" id="A0A163J222"/>
<accession>A0A163J222</accession>
<feature type="region of interest" description="Disordered" evidence="1">
    <location>
        <begin position="55"/>
        <end position="81"/>
    </location>
</feature>
<feature type="compositionally biased region" description="Polar residues" evidence="1">
    <location>
        <begin position="154"/>
        <end position="164"/>
    </location>
</feature>
<dbReference type="OrthoDB" id="2441642at2759"/>
<feature type="region of interest" description="Disordered" evidence="1">
    <location>
        <begin position="437"/>
        <end position="459"/>
    </location>
</feature>
<dbReference type="Proteomes" id="UP000078561">
    <property type="component" value="Unassembled WGS sequence"/>
</dbReference>
<dbReference type="GO" id="GO:0030968">
    <property type="term" value="P:endoplasmic reticulum unfolded protein response"/>
    <property type="evidence" value="ECO:0007669"/>
    <property type="project" value="TreeGrafter"/>
</dbReference>
<evidence type="ECO:0000256" key="1">
    <source>
        <dbReference type="SAM" id="MobiDB-lite"/>
    </source>
</evidence>
<evidence type="ECO:0000313" key="2">
    <source>
        <dbReference type="EMBL" id="SAL96693.1"/>
    </source>
</evidence>
<dbReference type="GO" id="GO:0005634">
    <property type="term" value="C:nucleus"/>
    <property type="evidence" value="ECO:0007669"/>
    <property type="project" value="TreeGrafter"/>
</dbReference>
<dbReference type="EMBL" id="LT551165">
    <property type="protein sequence ID" value="SAL96693.1"/>
    <property type="molecule type" value="Genomic_DNA"/>
</dbReference>
<protein>
    <recommendedName>
        <fullName evidence="4">Transcription factor Opi1</fullName>
    </recommendedName>
</protein>
<dbReference type="OMA" id="WQQIVLH"/>
<dbReference type="InterPro" id="IPR013927">
    <property type="entry name" value="TF_Opi1_Ccg-8"/>
</dbReference>
<feature type="compositionally biased region" description="Low complexity" evidence="1">
    <location>
        <begin position="117"/>
        <end position="137"/>
    </location>
</feature>
<dbReference type="Pfam" id="PF08618">
    <property type="entry name" value="Opi1"/>
    <property type="match status" value="2"/>
</dbReference>
<dbReference type="PANTHER" id="PTHR38406:SF1">
    <property type="entry name" value="TRANSCRIPTIONAL REPRESSOR OPI1"/>
    <property type="match status" value="1"/>
</dbReference>
<gene>
    <name evidence="2" type="primary">ABSGL_02109.1 scaffold 2596</name>
</gene>
<evidence type="ECO:0008006" key="4">
    <source>
        <dbReference type="Google" id="ProtNLM"/>
    </source>
</evidence>
<sequence length="546" mass="59390">METVTYMDEIPQVPWHLQQCAFANGKVWGGVMVPHVNAGSYYLFIMSRSPMSITQMCNSSEDEDGGQQQQQQQQLGQHGLEEVEQTDPEVRLAAEALDSLAHSAKATKMPPIVLPPISTMSAPSTTPSSPLITTPSARQSFSSDATLEDEQRQVFATPTDPSGGTSQQYFIRRVSNHPLVHSALRVYESSKASSPVVKYGAEMVESIASPIYGKFGRQADSLPQNRYEDDPTTAATTALANTSLSDPYPLEQAPHRRVGKQHSRDDSLPLKKTSKSASRSTSPHRPYALSAKSNSHRRPTNTAVASTSRWKQLVVHAGSAAGTTAAVISEESMKCLKYCLYWLQYATQHIEQQMHLLRNLLVSIATGSSTSRTVSTTTTNPAGTLASIKKEVIETLRKVVDVISKYAGTGLPEQAKASVRAFILALPSRWALLNSTSAPATQTSTQSPMSSPTLGPSPQLQETSIKLLNFGCESVEMLQSVSTVFSDTADRADLWLDRLHSVGVTRQSSTHRPNKEGDVIMESTTTTTTTTTEQHVTPPLEPMETN</sequence>
<feature type="compositionally biased region" description="Low complexity" evidence="1">
    <location>
        <begin position="437"/>
        <end position="453"/>
    </location>
</feature>
<proteinExistence type="predicted"/>
<dbReference type="STRING" id="4829.A0A163J222"/>
<feature type="region of interest" description="Disordered" evidence="1">
    <location>
        <begin position="117"/>
        <end position="164"/>
    </location>
</feature>
<feature type="compositionally biased region" description="Low complexity" evidence="1">
    <location>
        <begin position="66"/>
        <end position="78"/>
    </location>
</feature>
<feature type="region of interest" description="Disordered" evidence="1">
    <location>
        <begin position="506"/>
        <end position="546"/>
    </location>
</feature>
<name>A0A163J222_ABSGL</name>
<dbReference type="GO" id="GO:0008654">
    <property type="term" value="P:phospholipid biosynthetic process"/>
    <property type="evidence" value="ECO:0007669"/>
    <property type="project" value="TreeGrafter"/>
</dbReference>
<reference evidence="2" key="1">
    <citation type="submission" date="2016-04" db="EMBL/GenBank/DDBJ databases">
        <authorList>
            <person name="Evans L.H."/>
            <person name="Alamgir A."/>
            <person name="Owens N."/>
            <person name="Weber N.D."/>
            <person name="Virtaneva K."/>
            <person name="Barbian K."/>
            <person name="Babar A."/>
            <person name="Rosenke K."/>
        </authorList>
    </citation>
    <scope>NUCLEOTIDE SEQUENCE [LARGE SCALE GENOMIC DNA]</scope>
    <source>
        <strain evidence="2">CBS 101.48</strain>
    </source>
</reference>
<evidence type="ECO:0000313" key="3">
    <source>
        <dbReference type="Proteomes" id="UP000078561"/>
    </source>
</evidence>
<dbReference type="GO" id="GO:0003714">
    <property type="term" value="F:transcription corepressor activity"/>
    <property type="evidence" value="ECO:0007669"/>
    <property type="project" value="InterPro"/>
</dbReference>
<dbReference type="GO" id="GO:0005783">
    <property type="term" value="C:endoplasmic reticulum"/>
    <property type="evidence" value="ECO:0007669"/>
    <property type="project" value="TreeGrafter"/>
</dbReference>
<dbReference type="AlphaFoldDB" id="A0A163J222"/>
<dbReference type="PANTHER" id="PTHR38406">
    <property type="entry name" value="TRANSCRIPTIONAL REPRESSOR OPI1"/>
    <property type="match status" value="1"/>
</dbReference>